<keyword evidence="2" id="KW-1185">Reference proteome</keyword>
<protein>
    <submittedName>
        <fullName evidence="1">Uncharacterized protein</fullName>
    </submittedName>
</protein>
<dbReference type="Proteomes" id="UP000185999">
    <property type="component" value="Unassembled WGS sequence"/>
</dbReference>
<name>A0A1N7J1W4_9GAMM</name>
<accession>A0A1N7J1W4</accession>
<dbReference type="STRING" id="619304.SAMN05421760_101472"/>
<organism evidence="1 2">
    <name type="scientific">Neptunomonas antarctica</name>
    <dbReference type="NCBI Taxonomy" id="619304"/>
    <lineage>
        <taxon>Bacteria</taxon>
        <taxon>Pseudomonadati</taxon>
        <taxon>Pseudomonadota</taxon>
        <taxon>Gammaproteobacteria</taxon>
        <taxon>Oceanospirillales</taxon>
        <taxon>Oceanospirillaceae</taxon>
        <taxon>Neptunomonas</taxon>
    </lineage>
</organism>
<reference evidence="2" key="1">
    <citation type="submission" date="2017-01" db="EMBL/GenBank/DDBJ databases">
        <authorList>
            <person name="Varghese N."/>
            <person name="Submissions S."/>
        </authorList>
    </citation>
    <scope>NUCLEOTIDE SEQUENCE [LARGE SCALE GENOMIC DNA]</scope>
    <source>
        <strain evidence="2">DSM 22306</strain>
    </source>
</reference>
<proteinExistence type="predicted"/>
<evidence type="ECO:0000313" key="2">
    <source>
        <dbReference type="Proteomes" id="UP000185999"/>
    </source>
</evidence>
<dbReference type="AlphaFoldDB" id="A0A1N7J1W4"/>
<dbReference type="EMBL" id="FTOE01000001">
    <property type="protein sequence ID" value="SIS43211.1"/>
    <property type="molecule type" value="Genomic_DNA"/>
</dbReference>
<sequence>MPLNKSPVDPDEFFNFSGLNRFTHNTLMVSIESALQLSNQEMVPVTGVSKHTQAFPPPIQPMLRLMADVDMKL</sequence>
<gene>
    <name evidence="1" type="ORF">SAMN05421760_101472</name>
</gene>
<evidence type="ECO:0000313" key="1">
    <source>
        <dbReference type="EMBL" id="SIS43211.1"/>
    </source>
</evidence>
<dbReference type="RefSeq" id="WP_143773471.1">
    <property type="nucleotide sequence ID" value="NZ_FTOE01000001.1"/>
</dbReference>